<keyword evidence="9" id="KW-1185">Reference proteome</keyword>
<dbReference type="Gene3D" id="1.20.140.10">
    <property type="entry name" value="Butyryl-CoA Dehydrogenase, subunit A, domain 3"/>
    <property type="match status" value="1"/>
</dbReference>
<evidence type="ECO:0000256" key="4">
    <source>
        <dbReference type="ARBA" id="ARBA00022827"/>
    </source>
</evidence>
<dbReference type="Gene3D" id="2.40.110.10">
    <property type="entry name" value="Butyryl-CoA Dehydrogenase, subunit A, domain 2"/>
    <property type="match status" value="1"/>
</dbReference>
<dbReference type="InterPro" id="IPR037069">
    <property type="entry name" value="AcylCoA_DH/ox_N_sf"/>
</dbReference>
<evidence type="ECO:0000313" key="9">
    <source>
        <dbReference type="Proteomes" id="UP000185696"/>
    </source>
</evidence>
<organism evidence="8 9">
    <name type="scientific">Actinophytocola xinjiangensis</name>
    <dbReference type="NCBI Taxonomy" id="485602"/>
    <lineage>
        <taxon>Bacteria</taxon>
        <taxon>Bacillati</taxon>
        <taxon>Actinomycetota</taxon>
        <taxon>Actinomycetes</taxon>
        <taxon>Pseudonocardiales</taxon>
        <taxon>Pseudonocardiaceae</taxon>
    </lineage>
</organism>
<protein>
    <recommendedName>
        <fullName evidence="10">Acyl-CoA dehydrogenase</fullName>
    </recommendedName>
</protein>
<feature type="domain" description="Acyl-CoA dehydrogenase/oxidase C-terminal" evidence="6">
    <location>
        <begin position="232"/>
        <end position="370"/>
    </location>
</feature>
<reference evidence="8 9" key="1">
    <citation type="submission" date="2016-12" db="EMBL/GenBank/DDBJ databases">
        <title>The draft genome sequence of Actinophytocola xinjiangensis.</title>
        <authorList>
            <person name="Wang W."/>
            <person name="Yuan L."/>
        </authorList>
    </citation>
    <scope>NUCLEOTIDE SEQUENCE [LARGE SCALE GENOMIC DNA]</scope>
    <source>
        <strain evidence="8 9">CGMCC 4.4663</strain>
    </source>
</reference>
<keyword evidence="4" id="KW-0274">FAD</keyword>
<comment type="similarity">
    <text evidence="2">Belongs to the acyl-CoA dehydrogenase family.</text>
</comment>
<dbReference type="AlphaFoldDB" id="A0A7Z0WSG6"/>
<dbReference type="InterPro" id="IPR009075">
    <property type="entry name" value="AcylCo_DH/oxidase_C"/>
</dbReference>
<dbReference type="EMBL" id="MSIF01000001">
    <property type="protein sequence ID" value="OLF14495.1"/>
    <property type="molecule type" value="Genomic_DNA"/>
</dbReference>
<feature type="domain" description="Acyl-CoA dehydrogenase/oxidase N-terminal" evidence="7">
    <location>
        <begin position="13"/>
        <end position="124"/>
    </location>
</feature>
<dbReference type="Pfam" id="PF00441">
    <property type="entry name" value="Acyl-CoA_dh_1"/>
    <property type="match status" value="1"/>
</dbReference>
<dbReference type="CDD" id="cd00567">
    <property type="entry name" value="ACAD"/>
    <property type="match status" value="1"/>
</dbReference>
<dbReference type="InterPro" id="IPR036250">
    <property type="entry name" value="AcylCo_DH-like_C"/>
</dbReference>
<dbReference type="InterPro" id="IPR046373">
    <property type="entry name" value="Acyl-CoA_Oxase/DH_mid-dom_sf"/>
</dbReference>
<name>A0A7Z0WSG6_9PSEU</name>
<keyword evidence="3" id="KW-0285">Flavoprotein</keyword>
<comment type="caution">
    <text evidence="8">The sequence shown here is derived from an EMBL/GenBank/DDBJ whole genome shotgun (WGS) entry which is preliminary data.</text>
</comment>
<dbReference type="GO" id="GO:0050660">
    <property type="term" value="F:flavin adenine dinucleotide binding"/>
    <property type="evidence" value="ECO:0007669"/>
    <property type="project" value="InterPro"/>
</dbReference>
<dbReference type="InterPro" id="IPR013786">
    <property type="entry name" value="AcylCoA_DH/ox_N"/>
</dbReference>
<dbReference type="GO" id="GO:0003995">
    <property type="term" value="F:acyl-CoA dehydrogenase activity"/>
    <property type="evidence" value="ECO:0007669"/>
    <property type="project" value="TreeGrafter"/>
</dbReference>
<dbReference type="SUPFAM" id="SSF47203">
    <property type="entry name" value="Acyl-CoA dehydrogenase C-terminal domain-like"/>
    <property type="match status" value="1"/>
</dbReference>
<evidence type="ECO:0000256" key="1">
    <source>
        <dbReference type="ARBA" id="ARBA00001974"/>
    </source>
</evidence>
<dbReference type="Pfam" id="PF02771">
    <property type="entry name" value="Acyl-CoA_dh_N"/>
    <property type="match status" value="1"/>
</dbReference>
<dbReference type="PANTHER" id="PTHR43884">
    <property type="entry name" value="ACYL-COA DEHYDROGENASE"/>
    <property type="match status" value="1"/>
</dbReference>
<dbReference type="Proteomes" id="UP000185696">
    <property type="component" value="Unassembled WGS sequence"/>
</dbReference>
<gene>
    <name evidence="8" type="ORF">BLA60_01580</name>
</gene>
<sequence length="376" mass="39404">MGATVTPTTLAEEDLDRFRESVRAAMTSLSPPDRVREAVARGGRSEEDTWRVLTGQLDLAGLLLSEDAGGSGLGPAELAVALEETGAALLVGPLFATAALAVPLLVALGDSEVLGRHGPAIAAGRRTATVALAEHGGEWQPDAVRVSAHREGDRWLLDGVKDHVVDGADADLVLVVARAGDRLAVFEVDAATPGVERERLVPLDLTRPLARLTFAAAPATPLGPPDAGDAVEAATSVSRALLAAEQVGGARRCLDLAVDYARTRVQFGRPIGSFQAIKQKLADALIQVETAHSAVYAAVRSSGPDLAVRSRIAAFMAAEAYSAISAYTIQVHGGIGFTWEHDAHLYFKRAWSGAHLLGRTGDHLAAIGRHLDETIV</sequence>
<dbReference type="PANTHER" id="PTHR43884:SF20">
    <property type="entry name" value="ACYL-COA DEHYDROGENASE FADE28"/>
    <property type="match status" value="1"/>
</dbReference>
<evidence type="ECO:0000256" key="5">
    <source>
        <dbReference type="ARBA" id="ARBA00023002"/>
    </source>
</evidence>
<evidence type="ECO:0000256" key="2">
    <source>
        <dbReference type="ARBA" id="ARBA00009347"/>
    </source>
</evidence>
<keyword evidence="5" id="KW-0560">Oxidoreductase</keyword>
<comment type="cofactor">
    <cofactor evidence="1">
        <name>FAD</name>
        <dbReference type="ChEBI" id="CHEBI:57692"/>
    </cofactor>
</comment>
<evidence type="ECO:0000313" key="8">
    <source>
        <dbReference type="EMBL" id="OLF14495.1"/>
    </source>
</evidence>
<accession>A0A7Z0WSG6</accession>
<evidence type="ECO:0000259" key="6">
    <source>
        <dbReference type="Pfam" id="PF00441"/>
    </source>
</evidence>
<proteinExistence type="inferred from homology"/>
<evidence type="ECO:0000259" key="7">
    <source>
        <dbReference type="Pfam" id="PF02771"/>
    </source>
</evidence>
<dbReference type="Gene3D" id="1.10.540.10">
    <property type="entry name" value="Acyl-CoA dehydrogenase/oxidase, N-terminal domain"/>
    <property type="match status" value="1"/>
</dbReference>
<dbReference type="InterPro" id="IPR009100">
    <property type="entry name" value="AcylCoA_DH/oxidase_NM_dom_sf"/>
</dbReference>
<evidence type="ECO:0008006" key="10">
    <source>
        <dbReference type="Google" id="ProtNLM"/>
    </source>
</evidence>
<dbReference type="SUPFAM" id="SSF56645">
    <property type="entry name" value="Acyl-CoA dehydrogenase NM domain-like"/>
    <property type="match status" value="1"/>
</dbReference>
<evidence type="ECO:0000256" key="3">
    <source>
        <dbReference type="ARBA" id="ARBA00022630"/>
    </source>
</evidence>